<keyword evidence="15" id="KW-0539">Nucleus</keyword>
<keyword evidence="8" id="KW-0479">Metal-binding</keyword>
<dbReference type="SMART" id="SM00184">
    <property type="entry name" value="RING"/>
    <property type="match status" value="1"/>
</dbReference>
<evidence type="ECO:0000256" key="11">
    <source>
        <dbReference type="ARBA" id="ARBA00022786"/>
    </source>
</evidence>
<comment type="subcellular location">
    <subcellularLocation>
        <location evidence="2">Nucleus</location>
    </subcellularLocation>
</comment>
<dbReference type="InterPro" id="IPR017907">
    <property type="entry name" value="Znf_RING_CS"/>
</dbReference>
<dbReference type="PANTHER" id="PTHR14134:SF2">
    <property type="entry name" value="E3 UBIQUITIN-PROTEIN LIGASE RAD18"/>
    <property type="match status" value="1"/>
</dbReference>
<comment type="caution">
    <text evidence="25">The sequence shown here is derived from an EMBL/GenBank/DDBJ whole genome shotgun (WGS) entry which is preliminary data.</text>
</comment>
<dbReference type="SMART" id="SM00513">
    <property type="entry name" value="SAP"/>
    <property type="match status" value="1"/>
</dbReference>
<dbReference type="SUPFAM" id="SSF57850">
    <property type="entry name" value="RING/U-box"/>
    <property type="match status" value="1"/>
</dbReference>
<accession>A0A1Y1WM43</accession>
<dbReference type="PROSITE" id="PS50089">
    <property type="entry name" value="ZF_RING_2"/>
    <property type="match status" value="1"/>
</dbReference>
<evidence type="ECO:0000259" key="23">
    <source>
        <dbReference type="PROSITE" id="PS50800"/>
    </source>
</evidence>
<evidence type="ECO:0000256" key="18">
    <source>
        <dbReference type="ARBA" id="ARBA00082369"/>
    </source>
</evidence>
<evidence type="ECO:0000256" key="9">
    <source>
        <dbReference type="ARBA" id="ARBA00022763"/>
    </source>
</evidence>
<evidence type="ECO:0000256" key="8">
    <source>
        <dbReference type="ARBA" id="ARBA00022723"/>
    </source>
</evidence>
<dbReference type="UniPathway" id="UPA00143"/>
<dbReference type="Pfam" id="PF13923">
    <property type="entry name" value="zf-C3HC4_2"/>
    <property type="match status" value="1"/>
</dbReference>
<keyword evidence="7" id="KW-0808">Transferase</keyword>
<evidence type="ECO:0000256" key="10">
    <source>
        <dbReference type="ARBA" id="ARBA00022771"/>
    </source>
</evidence>
<dbReference type="InterPro" id="IPR039577">
    <property type="entry name" value="Rad18"/>
</dbReference>
<keyword evidence="26" id="KW-1185">Reference proteome</keyword>
<evidence type="ECO:0000256" key="17">
    <source>
        <dbReference type="ARBA" id="ARBA00074353"/>
    </source>
</evidence>
<evidence type="ECO:0000256" key="6">
    <source>
        <dbReference type="ARBA" id="ARBA00015551"/>
    </source>
</evidence>
<dbReference type="GO" id="GO:0006513">
    <property type="term" value="P:protein monoubiquitination"/>
    <property type="evidence" value="ECO:0007669"/>
    <property type="project" value="InterPro"/>
</dbReference>
<feature type="domain" description="UBZ4-type" evidence="24">
    <location>
        <begin position="189"/>
        <end position="216"/>
    </location>
</feature>
<dbReference type="Proteomes" id="UP000193922">
    <property type="component" value="Unassembled WGS sequence"/>
</dbReference>
<evidence type="ECO:0000313" key="25">
    <source>
        <dbReference type="EMBL" id="ORX74583.1"/>
    </source>
</evidence>
<evidence type="ECO:0000256" key="12">
    <source>
        <dbReference type="ARBA" id="ARBA00022833"/>
    </source>
</evidence>
<feature type="domain" description="SAP" evidence="23">
    <location>
        <begin position="248"/>
        <end position="282"/>
    </location>
</feature>
<evidence type="ECO:0000256" key="2">
    <source>
        <dbReference type="ARBA" id="ARBA00004123"/>
    </source>
</evidence>
<dbReference type="PROSITE" id="PS51908">
    <property type="entry name" value="ZF_UBZ4"/>
    <property type="match status" value="1"/>
</dbReference>
<dbReference type="FunFam" id="3.30.40.10:FF:000172">
    <property type="entry name" value="E3 ubiquitin-protein ligase RAD18"/>
    <property type="match status" value="1"/>
</dbReference>
<evidence type="ECO:0000256" key="15">
    <source>
        <dbReference type="ARBA" id="ARBA00023242"/>
    </source>
</evidence>
<dbReference type="AlphaFoldDB" id="A0A1Y1WM43"/>
<keyword evidence="12" id="KW-0862">Zinc</keyword>
<keyword evidence="14 20" id="KW-0234">DNA repair</keyword>
<evidence type="ECO:0000256" key="7">
    <source>
        <dbReference type="ARBA" id="ARBA00022679"/>
    </source>
</evidence>
<evidence type="ECO:0000256" key="19">
    <source>
        <dbReference type="PROSITE-ProRule" id="PRU00175"/>
    </source>
</evidence>
<dbReference type="EMBL" id="MCFD01000001">
    <property type="protein sequence ID" value="ORX74583.1"/>
    <property type="molecule type" value="Genomic_DNA"/>
</dbReference>
<evidence type="ECO:0000256" key="16">
    <source>
        <dbReference type="ARBA" id="ARBA00031783"/>
    </source>
</evidence>
<evidence type="ECO:0000259" key="22">
    <source>
        <dbReference type="PROSITE" id="PS50089"/>
    </source>
</evidence>
<evidence type="ECO:0000256" key="14">
    <source>
        <dbReference type="ARBA" id="ARBA00023204"/>
    </source>
</evidence>
<dbReference type="GO" id="GO:0006301">
    <property type="term" value="P:DNA damage tolerance"/>
    <property type="evidence" value="ECO:0007669"/>
    <property type="project" value="InterPro"/>
</dbReference>
<dbReference type="PROSITE" id="PS00518">
    <property type="entry name" value="ZF_RING_1"/>
    <property type="match status" value="1"/>
</dbReference>
<dbReference type="Gene3D" id="3.30.160.60">
    <property type="entry name" value="Classic Zinc Finger"/>
    <property type="match status" value="1"/>
</dbReference>
<comment type="catalytic activity">
    <reaction evidence="1">
        <text>S-ubiquitinyl-[E2 ubiquitin-conjugating enzyme]-L-cysteine + [acceptor protein]-L-lysine = [E2 ubiquitin-conjugating enzyme]-L-cysteine + N(6)-ubiquitinyl-[acceptor protein]-L-lysine.</text>
        <dbReference type="EC" id="2.3.2.27"/>
    </reaction>
</comment>
<name>A0A1Y1WM43_9FUNG</name>
<dbReference type="Pfam" id="PF02037">
    <property type="entry name" value="SAP"/>
    <property type="match status" value="1"/>
</dbReference>
<gene>
    <name evidence="25" type="ORF">DL89DRAFT_264422</name>
</gene>
<evidence type="ECO:0000256" key="3">
    <source>
        <dbReference type="ARBA" id="ARBA00004906"/>
    </source>
</evidence>
<evidence type="ECO:0000256" key="13">
    <source>
        <dbReference type="ARBA" id="ARBA00023125"/>
    </source>
</evidence>
<evidence type="ECO:0000256" key="4">
    <source>
        <dbReference type="ARBA" id="ARBA00009506"/>
    </source>
</evidence>
<comment type="similarity">
    <text evidence="4">Belongs to the RAD18 family.</text>
</comment>
<evidence type="ECO:0000313" key="26">
    <source>
        <dbReference type="Proteomes" id="UP000193922"/>
    </source>
</evidence>
<dbReference type="GO" id="GO:0005634">
    <property type="term" value="C:nucleus"/>
    <property type="evidence" value="ECO:0007669"/>
    <property type="project" value="UniProtKB-SubCell"/>
</dbReference>
<reference evidence="25 26" key="1">
    <citation type="submission" date="2016-07" db="EMBL/GenBank/DDBJ databases">
        <title>Pervasive Adenine N6-methylation of Active Genes in Fungi.</title>
        <authorList>
            <consortium name="DOE Joint Genome Institute"/>
            <person name="Mondo S.J."/>
            <person name="Dannebaum R.O."/>
            <person name="Kuo R.C."/>
            <person name="Labutti K."/>
            <person name="Haridas S."/>
            <person name="Kuo A."/>
            <person name="Salamov A."/>
            <person name="Ahrendt S.R."/>
            <person name="Lipzen A."/>
            <person name="Sullivan W."/>
            <person name="Andreopoulos W.B."/>
            <person name="Clum A."/>
            <person name="Lindquist E."/>
            <person name="Daum C."/>
            <person name="Ramamoorthy G.K."/>
            <person name="Gryganskyi A."/>
            <person name="Culley D."/>
            <person name="Magnuson J.K."/>
            <person name="James T.Y."/>
            <person name="O'Malley M.A."/>
            <person name="Stajich J.E."/>
            <person name="Spatafora J.W."/>
            <person name="Visel A."/>
            <person name="Grigoriev I.V."/>
        </authorList>
    </citation>
    <scope>NUCLEOTIDE SEQUENCE [LARGE SCALE GENOMIC DNA]</scope>
    <source>
        <strain evidence="25 26">ATCC 12442</strain>
    </source>
</reference>
<dbReference type="EC" id="2.3.2.27" evidence="5"/>
<dbReference type="InterPro" id="IPR006642">
    <property type="entry name" value="Rad18_UBZ4"/>
</dbReference>
<evidence type="ECO:0000256" key="1">
    <source>
        <dbReference type="ARBA" id="ARBA00000900"/>
    </source>
</evidence>
<keyword evidence="13" id="KW-0238">DNA-binding</keyword>
<dbReference type="SMART" id="SM00734">
    <property type="entry name" value="ZnF_Rad18"/>
    <property type="match status" value="1"/>
</dbReference>
<keyword evidence="9 20" id="KW-0227">DNA damage</keyword>
<evidence type="ECO:0000259" key="24">
    <source>
        <dbReference type="PROSITE" id="PS51908"/>
    </source>
</evidence>
<feature type="compositionally biased region" description="Polar residues" evidence="21">
    <location>
        <begin position="97"/>
        <end position="107"/>
    </location>
</feature>
<keyword evidence="10 19" id="KW-0863">Zinc-finger</keyword>
<dbReference type="GeneID" id="63802889"/>
<evidence type="ECO:0000256" key="21">
    <source>
        <dbReference type="SAM" id="MobiDB-lite"/>
    </source>
</evidence>
<evidence type="ECO:0000256" key="5">
    <source>
        <dbReference type="ARBA" id="ARBA00012483"/>
    </source>
</evidence>
<proteinExistence type="inferred from homology"/>
<organism evidence="25 26">
    <name type="scientific">Linderina pennispora</name>
    <dbReference type="NCBI Taxonomy" id="61395"/>
    <lineage>
        <taxon>Eukaryota</taxon>
        <taxon>Fungi</taxon>
        <taxon>Fungi incertae sedis</taxon>
        <taxon>Zoopagomycota</taxon>
        <taxon>Kickxellomycotina</taxon>
        <taxon>Kickxellomycetes</taxon>
        <taxon>Kickxellales</taxon>
        <taxon>Kickxellaceae</taxon>
        <taxon>Linderina</taxon>
    </lineage>
</organism>
<dbReference type="STRING" id="61395.A0A1Y1WM43"/>
<keyword evidence="11" id="KW-0833">Ubl conjugation pathway</keyword>
<sequence length="346" mass="38231">MDTDIEDPTDWPAEFAHLRETDQLLRCPICKEYLDTAMASANCGHTFCSLCVRRCLSQKTQCPMCHDQLTESDLQPSRLIDSLVKSFKQGRRQLLDTLTRNPQSPAPAQNGHRKRPRIQTRSSTRTAEGMLPTPQATSDRLAAADLSSDNELPAATDGEYLGSSPSSVQIIDDDDATLRGSSRRAKPTMVSCPSCGAKVRESTINSHLNRCLAGKTTEPDSKNFLRSRRTVPLSTGASRLPKPTKLAYKLLTESKLRKVLKELGIRATGDKHQMQARHSEWSPVSDRQLLKRLDVWESTASKPDATKTLATQRDVDRACSQICQHASTARRPVVASIPESPPSSQV</sequence>
<comment type="pathway">
    <text evidence="3">Protein modification; protein ubiquitination.</text>
</comment>
<feature type="domain" description="RING-type" evidence="22">
    <location>
        <begin position="27"/>
        <end position="66"/>
    </location>
</feature>
<feature type="region of interest" description="Disordered" evidence="21">
    <location>
        <begin position="326"/>
        <end position="346"/>
    </location>
</feature>
<dbReference type="GO" id="GO:0097505">
    <property type="term" value="C:Rad6-Rad18 complex"/>
    <property type="evidence" value="ECO:0007669"/>
    <property type="project" value="TreeGrafter"/>
</dbReference>
<dbReference type="GO" id="GO:0006281">
    <property type="term" value="P:DNA repair"/>
    <property type="evidence" value="ECO:0007669"/>
    <property type="project" value="UniProtKB-KW"/>
</dbReference>
<dbReference type="GO" id="GO:0061630">
    <property type="term" value="F:ubiquitin protein ligase activity"/>
    <property type="evidence" value="ECO:0007669"/>
    <property type="project" value="UniProtKB-EC"/>
</dbReference>
<dbReference type="Gene3D" id="3.30.40.10">
    <property type="entry name" value="Zinc/RING finger domain, C3HC4 (zinc finger)"/>
    <property type="match status" value="1"/>
</dbReference>
<dbReference type="InterPro" id="IPR001841">
    <property type="entry name" value="Znf_RING"/>
</dbReference>
<dbReference type="PROSITE" id="PS50800">
    <property type="entry name" value="SAP"/>
    <property type="match status" value="1"/>
</dbReference>
<evidence type="ECO:0000256" key="20">
    <source>
        <dbReference type="PROSITE-ProRule" id="PRU01256"/>
    </source>
</evidence>
<dbReference type="PANTHER" id="PTHR14134">
    <property type="entry name" value="E3 UBIQUITIN-PROTEIN LIGASE RAD18"/>
    <property type="match status" value="1"/>
</dbReference>
<dbReference type="OrthoDB" id="9049620at2759"/>
<dbReference type="GO" id="GO:0008270">
    <property type="term" value="F:zinc ion binding"/>
    <property type="evidence" value="ECO:0007669"/>
    <property type="project" value="UniProtKB-KW"/>
</dbReference>
<dbReference type="RefSeq" id="XP_040747794.1">
    <property type="nucleotide sequence ID" value="XM_040886241.1"/>
</dbReference>
<dbReference type="InterPro" id="IPR013083">
    <property type="entry name" value="Znf_RING/FYVE/PHD"/>
</dbReference>
<dbReference type="InterPro" id="IPR003034">
    <property type="entry name" value="SAP_dom"/>
</dbReference>
<feature type="region of interest" description="Disordered" evidence="21">
    <location>
        <begin position="151"/>
        <end position="194"/>
    </location>
</feature>
<feature type="region of interest" description="Disordered" evidence="21">
    <location>
        <begin position="97"/>
        <end position="137"/>
    </location>
</feature>
<dbReference type="GO" id="GO:0003697">
    <property type="term" value="F:single-stranded DNA binding"/>
    <property type="evidence" value="ECO:0007669"/>
    <property type="project" value="InterPro"/>
</dbReference>
<protein>
    <recommendedName>
        <fullName evidence="6">Postreplication repair E3 ubiquitin-protein ligase RAD18</fullName>
        <ecNumber evidence="5">2.3.2.27</ecNumber>
    </recommendedName>
    <alternativeName>
        <fullName evidence="17">Postreplication repair E3 ubiquitin-protein ligase rad18</fullName>
    </alternativeName>
    <alternativeName>
        <fullName evidence="16 18">RING-type E3 ubiquitin transferase RAD18</fullName>
    </alternativeName>
</protein>